<dbReference type="GO" id="GO:0005737">
    <property type="term" value="C:cytoplasm"/>
    <property type="evidence" value="ECO:0007669"/>
    <property type="project" value="UniProtKB-SubCell"/>
</dbReference>
<comment type="catalytic activity">
    <reaction evidence="6 8">
        <text>dCMP + ATP = dCDP + ADP</text>
        <dbReference type="Rhea" id="RHEA:25094"/>
        <dbReference type="ChEBI" id="CHEBI:30616"/>
        <dbReference type="ChEBI" id="CHEBI:57566"/>
        <dbReference type="ChEBI" id="CHEBI:58593"/>
        <dbReference type="ChEBI" id="CHEBI:456216"/>
        <dbReference type="EC" id="2.7.4.25"/>
    </reaction>
</comment>
<protein>
    <recommendedName>
        <fullName evidence="8">Cytidylate kinase</fullName>
        <shortName evidence="8">CK</shortName>
        <ecNumber evidence="8">2.7.4.25</ecNumber>
    </recommendedName>
    <alternativeName>
        <fullName evidence="8">Cytidine monophosphate kinase</fullName>
        <shortName evidence="8">CMP kinase</shortName>
    </alternativeName>
</protein>
<dbReference type="InterPro" id="IPR027417">
    <property type="entry name" value="P-loop_NTPase"/>
</dbReference>
<keyword evidence="3 8" id="KW-0547">Nucleotide-binding</keyword>
<gene>
    <name evidence="8" type="primary">cmk</name>
    <name evidence="10" type="ORF">A2024_10040</name>
</gene>
<dbReference type="Proteomes" id="UP000177230">
    <property type="component" value="Unassembled WGS sequence"/>
</dbReference>
<sequence>MVIAIDGPAASGKSTTAKLVARELGYLYIDTGAMYRAMALKAFRENVSLNDRASVAKIVESTTIEQKPGPDGIQTILDGRDVSQDIRTPEISLAASDISAISMVRQRLVKLQQEMGRQGGVVMEGRDITTVVFPDADVKVFMKAGISQRARRRMEELTARGAHCRLEDIERQIAERDAQDSQRADSPLLCTPDSLVIDTSALSIGQQVEQVLAAVRQKAGTA</sequence>
<comment type="similarity">
    <text evidence="1 8">Belongs to the cytidylate kinase family. Type 1 subfamily.</text>
</comment>
<evidence type="ECO:0000256" key="4">
    <source>
        <dbReference type="ARBA" id="ARBA00022777"/>
    </source>
</evidence>
<dbReference type="Pfam" id="PF02224">
    <property type="entry name" value="Cytidylate_kin"/>
    <property type="match status" value="1"/>
</dbReference>
<keyword evidence="2 8" id="KW-0808">Transferase</keyword>
<evidence type="ECO:0000256" key="2">
    <source>
        <dbReference type="ARBA" id="ARBA00022679"/>
    </source>
</evidence>
<dbReference type="NCBIfam" id="TIGR00017">
    <property type="entry name" value="cmk"/>
    <property type="match status" value="1"/>
</dbReference>
<keyword evidence="4 8" id="KW-0418">Kinase</keyword>
<evidence type="ECO:0000256" key="7">
    <source>
        <dbReference type="ARBA" id="ARBA00048478"/>
    </source>
</evidence>
<feature type="binding site" evidence="8">
    <location>
        <begin position="7"/>
        <end position="15"/>
    </location>
    <ligand>
        <name>ATP</name>
        <dbReference type="ChEBI" id="CHEBI:30616"/>
    </ligand>
</feature>
<dbReference type="EMBL" id="MFFM01000003">
    <property type="protein sequence ID" value="OGF14323.1"/>
    <property type="molecule type" value="Genomic_DNA"/>
</dbReference>
<dbReference type="SUPFAM" id="SSF52540">
    <property type="entry name" value="P-loop containing nucleoside triphosphate hydrolases"/>
    <property type="match status" value="1"/>
</dbReference>
<dbReference type="GO" id="GO:0036431">
    <property type="term" value="F:dCMP kinase activity"/>
    <property type="evidence" value="ECO:0007669"/>
    <property type="project" value="InterPro"/>
</dbReference>
<evidence type="ECO:0000256" key="8">
    <source>
        <dbReference type="HAMAP-Rule" id="MF_00238"/>
    </source>
</evidence>
<evidence type="ECO:0000256" key="3">
    <source>
        <dbReference type="ARBA" id="ARBA00022741"/>
    </source>
</evidence>
<dbReference type="GO" id="GO:0036430">
    <property type="term" value="F:CMP kinase activity"/>
    <property type="evidence" value="ECO:0007669"/>
    <property type="project" value="RHEA"/>
</dbReference>
<keyword evidence="5 8" id="KW-0067">ATP-binding</keyword>
<dbReference type="InterPro" id="IPR011994">
    <property type="entry name" value="Cytidylate_kinase_dom"/>
</dbReference>
<evidence type="ECO:0000259" key="9">
    <source>
        <dbReference type="Pfam" id="PF02224"/>
    </source>
</evidence>
<comment type="catalytic activity">
    <reaction evidence="7 8">
        <text>CMP + ATP = CDP + ADP</text>
        <dbReference type="Rhea" id="RHEA:11600"/>
        <dbReference type="ChEBI" id="CHEBI:30616"/>
        <dbReference type="ChEBI" id="CHEBI:58069"/>
        <dbReference type="ChEBI" id="CHEBI:60377"/>
        <dbReference type="ChEBI" id="CHEBI:456216"/>
        <dbReference type="EC" id="2.7.4.25"/>
    </reaction>
</comment>
<evidence type="ECO:0000313" key="10">
    <source>
        <dbReference type="EMBL" id="OGF14323.1"/>
    </source>
</evidence>
<evidence type="ECO:0000256" key="5">
    <source>
        <dbReference type="ARBA" id="ARBA00022840"/>
    </source>
</evidence>
<dbReference type="Gene3D" id="3.40.50.300">
    <property type="entry name" value="P-loop containing nucleotide triphosphate hydrolases"/>
    <property type="match status" value="1"/>
</dbReference>
<dbReference type="GO" id="GO:0005524">
    <property type="term" value="F:ATP binding"/>
    <property type="evidence" value="ECO:0007669"/>
    <property type="project" value="UniProtKB-UniRule"/>
</dbReference>
<reference evidence="10 11" key="1">
    <citation type="journal article" date="2016" name="Nat. Commun.">
        <title>Thousands of microbial genomes shed light on interconnected biogeochemical processes in an aquifer system.</title>
        <authorList>
            <person name="Anantharaman K."/>
            <person name="Brown C.T."/>
            <person name="Hug L.A."/>
            <person name="Sharon I."/>
            <person name="Castelle C.J."/>
            <person name="Probst A.J."/>
            <person name="Thomas B.C."/>
            <person name="Singh A."/>
            <person name="Wilkins M.J."/>
            <person name="Karaoz U."/>
            <person name="Brodie E.L."/>
            <person name="Williams K.H."/>
            <person name="Hubbard S.S."/>
            <person name="Banfield J.F."/>
        </authorList>
    </citation>
    <scope>NUCLEOTIDE SEQUENCE [LARGE SCALE GENOMIC DNA]</scope>
</reference>
<organism evidence="10 11">
    <name type="scientific">Candidatus Edwardsbacteria bacterium GWF2_54_11</name>
    <dbReference type="NCBI Taxonomy" id="1817851"/>
    <lineage>
        <taxon>Bacteria</taxon>
        <taxon>Candidatus Edwardsiibacteriota</taxon>
    </lineage>
</organism>
<name>A0A1F5RJF2_9BACT</name>
<feature type="domain" description="Cytidylate kinase" evidence="9">
    <location>
        <begin position="3"/>
        <end position="216"/>
    </location>
</feature>
<keyword evidence="8" id="KW-0963">Cytoplasm</keyword>
<comment type="subcellular location">
    <subcellularLocation>
        <location evidence="8">Cytoplasm</location>
    </subcellularLocation>
</comment>
<evidence type="ECO:0000313" key="11">
    <source>
        <dbReference type="Proteomes" id="UP000177230"/>
    </source>
</evidence>
<accession>A0A1F5RJF2</accession>
<evidence type="ECO:0000256" key="6">
    <source>
        <dbReference type="ARBA" id="ARBA00047615"/>
    </source>
</evidence>
<dbReference type="HAMAP" id="MF_00238">
    <property type="entry name" value="Cytidyl_kinase_type1"/>
    <property type="match status" value="1"/>
</dbReference>
<comment type="caution">
    <text evidence="10">The sequence shown here is derived from an EMBL/GenBank/DDBJ whole genome shotgun (WGS) entry which is preliminary data.</text>
</comment>
<proteinExistence type="inferred from homology"/>
<dbReference type="AlphaFoldDB" id="A0A1F5RJF2"/>
<dbReference type="GO" id="GO:0006220">
    <property type="term" value="P:pyrimidine nucleotide metabolic process"/>
    <property type="evidence" value="ECO:0007669"/>
    <property type="project" value="UniProtKB-UniRule"/>
</dbReference>
<dbReference type="EC" id="2.7.4.25" evidence="8"/>
<dbReference type="InterPro" id="IPR003136">
    <property type="entry name" value="Cytidylate_kin"/>
</dbReference>
<evidence type="ECO:0000256" key="1">
    <source>
        <dbReference type="ARBA" id="ARBA00009427"/>
    </source>
</evidence>
<dbReference type="CDD" id="cd02020">
    <property type="entry name" value="CMPK"/>
    <property type="match status" value="1"/>
</dbReference>